<evidence type="ECO:0000313" key="4">
    <source>
        <dbReference type="Proteomes" id="UP000435649"/>
    </source>
</evidence>
<keyword evidence="4" id="KW-1185">Reference proteome</keyword>
<proteinExistence type="predicted"/>
<evidence type="ECO:0000259" key="2">
    <source>
        <dbReference type="Pfam" id="PF02272"/>
    </source>
</evidence>
<reference evidence="3 4" key="1">
    <citation type="submission" date="2019-08" db="EMBL/GenBank/DDBJ databases">
        <title>In-depth cultivation of the pig gut microbiome towards novel bacterial diversity and tailored functional studies.</title>
        <authorList>
            <person name="Wylensek D."/>
            <person name="Hitch T.C.A."/>
            <person name="Clavel T."/>
        </authorList>
    </citation>
    <scope>NUCLEOTIDE SEQUENCE [LARGE SCALE GENOMIC DNA]</scope>
    <source>
        <strain evidence="3 4">BBE-744-WT-12</strain>
    </source>
</reference>
<dbReference type="Pfam" id="PF01368">
    <property type="entry name" value="DHH"/>
    <property type="match status" value="1"/>
</dbReference>
<gene>
    <name evidence="3" type="ORF">FYJ85_03000</name>
</gene>
<name>A0A844FZ67_9BACT</name>
<dbReference type="EMBL" id="VUNS01000002">
    <property type="protein sequence ID" value="MST96012.1"/>
    <property type="molecule type" value="Genomic_DNA"/>
</dbReference>
<comment type="caution">
    <text evidence="3">The sequence shown here is derived from an EMBL/GenBank/DDBJ whole genome shotgun (WGS) entry which is preliminary data.</text>
</comment>
<feature type="domain" description="DHHA1" evidence="2">
    <location>
        <begin position="230"/>
        <end position="327"/>
    </location>
</feature>
<evidence type="ECO:0000313" key="3">
    <source>
        <dbReference type="EMBL" id="MST96012.1"/>
    </source>
</evidence>
<evidence type="ECO:0000259" key="1">
    <source>
        <dbReference type="Pfam" id="PF01368"/>
    </source>
</evidence>
<dbReference type="SUPFAM" id="SSF64182">
    <property type="entry name" value="DHH phosphoesterases"/>
    <property type="match status" value="1"/>
</dbReference>
<dbReference type="Pfam" id="PF02272">
    <property type="entry name" value="DHHA1"/>
    <property type="match status" value="1"/>
</dbReference>
<dbReference type="InterPro" id="IPR051319">
    <property type="entry name" value="Oligoribo/pAp-PDE_c-di-AMP_PDE"/>
</dbReference>
<dbReference type="AlphaFoldDB" id="A0A844FZ67"/>
<dbReference type="InterPro" id="IPR001667">
    <property type="entry name" value="DDH_dom"/>
</dbReference>
<protein>
    <submittedName>
        <fullName evidence="3">Bifunctional oligoribonuclease/PAP phosphatase NrnA</fullName>
    </submittedName>
</protein>
<organism evidence="3 4">
    <name type="scientific">Victivallis lenta</name>
    <dbReference type="NCBI Taxonomy" id="2606640"/>
    <lineage>
        <taxon>Bacteria</taxon>
        <taxon>Pseudomonadati</taxon>
        <taxon>Lentisphaerota</taxon>
        <taxon>Lentisphaeria</taxon>
        <taxon>Victivallales</taxon>
        <taxon>Victivallaceae</taxon>
        <taxon>Victivallis</taxon>
    </lineage>
</organism>
<feature type="domain" description="DDH" evidence="1">
    <location>
        <begin position="19"/>
        <end position="167"/>
    </location>
</feature>
<dbReference type="Proteomes" id="UP000435649">
    <property type="component" value="Unassembled WGS sequence"/>
</dbReference>
<dbReference type="Gene3D" id="3.10.310.30">
    <property type="match status" value="1"/>
</dbReference>
<dbReference type="InterPro" id="IPR003156">
    <property type="entry name" value="DHHA1_dom"/>
</dbReference>
<sequence>MSETISLPEAAKLLQEKERILILTHERPDGDAFGSALGMQEFLRDCCGKRAEAYLPAPPASRYAELIGSCKQTLTPEELGNYDLILLLDCANRERIACGPAIGSASLPGLETPPMLNVDHHVGNNVGARWNLVIPDAAAASQIAAEIALEFPCRIQPRPATLWLLGILTDTGAFRFSNTLGRTLRVAAELLDCGADLEGVVNAAYYSKPLRQQRFEVELLETQERVALDGRYIYAYIPDELFRKYDFDMRDGEGLIELLREVAGTKIVALFYRKGDSFKVSLRSKDQRYPVGPLARALGGGGHDMAAGITLTGMNHEEVEALLLEKAAALLDQDAKQD</sequence>
<accession>A0A844FZ67</accession>
<dbReference type="Gene3D" id="3.90.1640.10">
    <property type="entry name" value="inorganic pyrophosphatase (n-terminal core)"/>
    <property type="match status" value="1"/>
</dbReference>
<dbReference type="GO" id="GO:0003676">
    <property type="term" value="F:nucleic acid binding"/>
    <property type="evidence" value="ECO:0007669"/>
    <property type="project" value="InterPro"/>
</dbReference>
<dbReference type="PANTHER" id="PTHR47618:SF1">
    <property type="entry name" value="BIFUNCTIONAL OLIGORIBONUCLEASE AND PAP PHOSPHATASE NRNA"/>
    <property type="match status" value="1"/>
</dbReference>
<dbReference type="RefSeq" id="WP_154416955.1">
    <property type="nucleotide sequence ID" value="NZ_CALXOB010000031.1"/>
</dbReference>
<dbReference type="InterPro" id="IPR038763">
    <property type="entry name" value="DHH_sf"/>
</dbReference>
<dbReference type="PANTHER" id="PTHR47618">
    <property type="entry name" value="BIFUNCTIONAL OLIGORIBONUCLEASE AND PAP PHOSPHATASE NRNA"/>
    <property type="match status" value="1"/>
</dbReference>